<keyword evidence="3" id="KW-1185">Reference proteome</keyword>
<evidence type="ECO:0000256" key="1">
    <source>
        <dbReference type="ARBA" id="ARBA00007218"/>
    </source>
</evidence>
<organism evidence="2 3">
    <name type="scientific">Felis catus</name>
    <name type="common">Cat</name>
    <name type="synonym">Felis silvestris catus</name>
    <dbReference type="NCBI Taxonomy" id="9685"/>
    <lineage>
        <taxon>Eukaryota</taxon>
        <taxon>Metazoa</taxon>
        <taxon>Chordata</taxon>
        <taxon>Craniata</taxon>
        <taxon>Vertebrata</taxon>
        <taxon>Euteleostomi</taxon>
        <taxon>Mammalia</taxon>
        <taxon>Eutheria</taxon>
        <taxon>Laurasiatheria</taxon>
        <taxon>Carnivora</taxon>
        <taxon>Feliformia</taxon>
        <taxon>Felidae</taxon>
        <taxon>Felinae</taxon>
        <taxon>Felis</taxon>
    </lineage>
</organism>
<accession>A0ABI7YTI6</accession>
<dbReference type="Pfam" id="PF10239">
    <property type="entry name" value="DUF2465"/>
    <property type="match status" value="1"/>
</dbReference>
<gene>
    <name evidence="2" type="primary">FAM98B</name>
</gene>
<dbReference type="GeneTree" id="ENSGT00440000037341"/>
<name>A0ABI7YTI6_FELCA</name>
<dbReference type="PANTHER" id="PTHR31353">
    <property type="entry name" value="FAM98"/>
    <property type="match status" value="1"/>
</dbReference>
<dbReference type="InterPro" id="IPR018797">
    <property type="entry name" value="FAM98"/>
</dbReference>
<sequence length="457" mass="51573">MRGPESGPEPTMEGDVLDTLEALGYKGPLLEEQALTKAAEGGLSSPEFSELCVWLGSQIKSLCNLEESITSAGRDDLESFQLEISGFLKEMACPYSVLISGDIKDRLKKKDDCLKLLLFLSTELQALQILQNKKRKNSQLDKNSEIYQEVEAICDTLGVPKSATSDIPLMLNQVESKVKDILSKVQKNHVGKPLLKIDLNLEQAEQLERINEALSCEYECRRRMLMKRLDVTVQSFGWSDRAKVKTDDIARIYQPKRYALSPKTTITLAHLLAAREDLSKIIRTSSGSSREKTACAINKENSVWLISEWCQLWIIVKIQEKLLYIHELEETQDSYVVWNFKLLRLSSWLLVNLYEFQVCLVPSFPTWKPIRCNLSLCEGLLRVGQEQLSEAAQKGGWFGKASPNPDTHIWVVSIRRRCSSSPLAFTSSWNSSMVCVKLASILNMIQNSVIQYLKGGS</sequence>
<reference evidence="2 3" key="1">
    <citation type="submission" date="2021-02" db="EMBL/GenBank/DDBJ databases">
        <title>Safari Cat Assemblies.</title>
        <authorList>
            <person name="Bredemeyer K.R."/>
            <person name="Murphy W.J."/>
        </authorList>
    </citation>
    <scope>NUCLEOTIDE SEQUENCE [LARGE SCALE GENOMIC DNA]</scope>
</reference>
<reference evidence="2" key="3">
    <citation type="submission" date="2025-09" db="UniProtKB">
        <authorList>
            <consortium name="Ensembl"/>
        </authorList>
    </citation>
    <scope>IDENTIFICATION</scope>
    <source>
        <strain evidence="2">breed Abyssinian</strain>
    </source>
</reference>
<protein>
    <submittedName>
        <fullName evidence="2">Family with sequence similarity 98 member B</fullName>
    </submittedName>
</protein>
<comment type="similarity">
    <text evidence="1">Belongs to the FAM98 family.</text>
</comment>
<dbReference type="Proteomes" id="UP000823872">
    <property type="component" value="Chromosome B3"/>
</dbReference>
<evidence type="ECO:0000313" key="3">
    <source>
        <dbReference type="Proteomes" id="UP000823872"/>
    </source>
</evidence>
<dbReference type="PANTHER" id="PTHR31353:SF11">
    <property type="entry name" value="PROTEIN FAM98B"/>
    <property type="match status" value="1"/>
</dbReference>
<reference evidence="2" key="2">
    <citation type="submission" date="2025-08" db="UniProtKB">
        <authorList>
            <consortium name="Ensembl"/>
        </authorList>
    </citation>
    <scope>IDENTIFICATION</scope>
    <source>
        <strain evidence="2">breed Abyssinian</strain>
    </source>
</reference>
<dbReference type="Ensembl" id="ENSFCTT00005052029.1">
    <property type="protein sequence ID" value="ENSFCTP00005038139.1"/>
    <property type="gene ID" value="ENSFCTG00005018066.1"/>
</dbReference>
<proteinExistence type="inferred from homology"/>
<evidence type="ECO:0000313" key="2">
    <source>
        <dbReference type="Ensembl" id="ENSFCTP00005038139.1"/>
    </source>
</evidence>